<organism evidence="1 2">
    <name type="scientific">Streptomyces durbertensis</name>
    <dbReference type="NCBI Taxonomy" id="2448886"/>
    <lineage>
        <taxon>Bacteria</taxon>
        <taxon>Bacillati</taxon>
        <taxon>Actinomycetota</taxon>
        <taxon>Actinomycetes</taxon>
        <taxon>Kitasatosporales</taxon>
        <taxon>Streptomycetaceae</taxon>
        <taxon>Streptomyces</taxon>
    </lineage>
</organism>
<sequence>MEGTLQTALREAAHALHEGRWQVSRPDMEAAALLWQALWLPYQDVLKAEAPDPARIRKRLAAVPAACAAAQSPEGIHPRFTEVLQRAPEVTAMEPAQALRVLGQLGVLVHAVGTGPEVDL</sequence>
<name>A0ABR6EIB6_9ACTN</name>
<dbReference type="RefSeq" id="WP_182856343.1">
    <property type="nucleotide sequence ID" value="NZ_WMLF01000221.1"/>
</dbReference>
<comment type="caution">
    <text evidence="1">The sequence shown here is derived from an EMBL/GenBank/DDBJ whole genome shotgun (WGS) entry which is preliminary data.</text>
</comment>
<keyword evidence="2" id="KW-1185">Reference proteome</keyword>
<reference evidence="2" key="1">
    <citation type="journal article" date="2020" name="Syst. Appl. Microbiol.">
        <title>Streptomyces alkaliterrae sp. nov., isolated from an alkaline soil, and emended descriptions of Streptomyces alkaliphilus, Streptomyces calidiresistens and Streptomyces durbertensis.</title>
        <authorList>
            <person name="Swiecimska M."/>
            <person name="Golinska P."/>
            <person name="Nouioui I."/>
            <person name="Wypij M."/>
            <person name="Rai M."/>
            <person name="Sangal V."/>
            <person name="Goodfellow M."/>
        </authorList>
    </citation>
    <scope>NUCLEOTIDE SEQUENCE [LARGE SCALE GENOMIC DNA]</scope>
    <source>
        <strain evidence="2">DSM 104538</strain>
    </source>
</reference>
<dbReference type="Proteomes" id="UP000766698">
    <property type="component" value="Unassembled WGS sequence"/>
</dbReference>
<evidence type="ECO:0000313" key="1">
    <source>
        <dbReference type="EMBL" id="MBB1245003.1"/>
    </source>
</evidence>
<protein>
    <submittedName>
        <fullName evidence="1">Uncharacterized protein</fullName>
    </submittedName>
</protein>
<accession>A0ABR6EIB6</accession>
<gene>
    <name evidence="1" type="ORF">GL263_15710</name>
</gene>
<evidence type="ECO:0000313" key="2">
    <source>
        <dbReference type="Proteomes" id="UP000766698"/>
    </source>
</evidence>
<dbReference type="EMBL" id="WMLF01000221">
    <property type="protein sequence ID" value="MBB1245003.1"/>
    <property type="molecule type" value="Genomic_DNA"/>
</dbReference>
<proteinExistence type="predicted"/>